<dbReference type="AlphaFoldDB" id="A0A9J6B3K6"/>
<gene>
    <name evidence="1" type="ORF">H5410_002879</name>
</gene>
<comment type="caution">
    <text evidence="1">The sequence shown here is derived from an EMBL/GenBank/DDBJ whole genome shotgun (WGS) entry which is preliminary data.</text>
</comment>
<keyword evidence="2" id="KW-1185">Reference proteome</keyword>
<protein>
    <recommendedName>
        <fullName evidence="3">Reverse transcriptase</fullName>
    </recommendedName>
</protein>
<organism evidence="1 2">
    <name type="scientific">Solanum commersonii</name>
    <name type="common">Commerson's wild potato</name>
    <name type="synonym">Commerson's nightshade</name>
    <dbReference type="NCBI Taxonomy" id="4109"/>
    <lineage>
        <taxon>Eukaryota</taxon>
        <taxon>Viridiplantae</taxon>
        <taxon>Streptophyta</taxon>
        <taxon>Embryophyta</taxon>
        <taxon>Tracheophyta</taxon>
        <taxon>Spermatophyta</taxon>
        <taxon>Magnoliopsida</taxon>
        <taxon>eudicotyledons</taxon>
        <taxon>Gunneridae</taxon>
        <taxon>Pentapetalae</taxon>
        <taxon>asterids</taxon>
        <taxon>lamiids</taxon>
        <taxon>Solanales</taxon>
        <taxon>Solanaceae</taxon>
        <taxon>Solanoideae</taxon>
        <taxon>Solaneae</taxon>
        <taxon>Solanum</taxon>
    </lineage>
</organism>
<dbReference type="Proteomes" id="UP000824120">
    <property type="component" value="Chromosome 1"/>
</dbReference>
<dbReference type="PANTHER" id="PTHR33116:SF67">
    <property type="entry name" value="REVERSE TRANSCRIPTASE"/>
    <property type="match status" value="1"/>
</dbReference>
<sequence length="131" mass="15477">MVGAFLCGKELVSPPINHISYANDIIHFCSRDRKSIGKMVNVVRKYEMVSRQMINLNKSFFYPHDKTPLIVGVRLRRMTGIRHGNFPFTYLGRPVYYGRKKRAYFEELVKKVKNRVLMWHNKWLSYGGNSY</sequence>
<dbReference type="PANTHER" id="PTHR33116">
    <property type="entry name" value="REVERSE TRANSCRIPTASE ZINC-BINDING DOMAIN-CONTAINING PROTEIN-RELATED-RELATED"/>
    <property type="match status" value="1"/>
</dbReference>
<dbReference type="EMBL" id="JACXVP010000001">
    <property type="protein sequence ID" value="KAG5631162.1"/>
    <property type="molecule type" value="Genomic_DNA"/>
</dbReference>
<accession>A0A9J6B3K6</accession>
<evidence type="ECO:0008006" key="3">
    <source>
        <dbReference type="Google" id="ProtNLM"/>
    </source>
</evidence>
<name>A0A9J6B3K6_SOLCO</name>
<evidence type="ECO:0000313" key="2">
    <source>
        <dbReference type="Proteomes" id="UP000824120"/>
    </source>
</evidence>
<evidence type="ECO:0000313" key="1">
    <source>
        <dbReference type="EMBL" id="KAG5631162.1"/>
    </source>
</evidence>
<proteinExistence type="predicted"/>
<reference evidence="1 2" key="1">
    <citation type="submission" date="2020-09" db="EMBL/GenBank/DDBJ databases">
        <title>De no assembly of potato wild relative species, Solanum commersonii.</title>
        <authorList>
            <person name="Cho K."/>
        </authorList>
    </citation>
    <scope>NUCLEOTIDE SEQUENCE [LARGE SCALE GENOMIC DNA]</scope>
    <source>
        <strain evidence="1">LZ3.2</strain>
        <tissue evidence="1">Leaf</tissue>
    </source>
</reference>
<dbReference type="OrthoDB" id="1734132at2759"/>